<organism evidence="4">
    <name type="scientific">Capitella teleta</name>
    <name type="common">Polychaete worm</name>
    <dbReference type="NCBI Taxonomy" id="283909"/>
    <lineage>
        <taxon>Eukaryota</taxon>
        <taxon>Metazoa</taxon>
        <taxon>Spiralia</taxon>
        <taxon>Lophotrochozoa</taxon>
        <taxon>Annelida</taxon>
        <taxon>Polychaeta</taxon>
        <taxon>Sedentaria</taxon>
        <taxon>Scolecida</taxon>
        <taxon>Capitellidae</taxon>
        <taxon>Capitella</taxon>
    </lineage>
</organism>
<gene>
    <name evidence="4" type="ORF">CAPTEDRAFT_228912</name>
</gene>
<dbReference type="PANTHER" id="PTHR13524:SF2">
    <property type="entry name" value="MYOTUBULARIN-RELATED PROTEIN 14"/>
    <property type="match status" value="1"/>
</dbReference>
<evidence type="ECO:0000313" key="6">
    <source>
        <dbReference type="Proteomes" id="UP000014760"/>
    </source>
</evidence>
<reference evidence="5" key="3">
    <citation type="submission" date="2015-06" db="UniProtKB">
        <authorList>
            <consortium name="EnsemblMetazoa"/>
        </authorList>
    </citation>
    <scope>IDENTIFICATION</scope>
</reference>
<protein>
    <recommendedName>
        <fullName evidence="3">Myotubularin phosphatase domain-containing protein</fullName>
    </recommendedName>
</protein>
<dbReference type="STRING" id="283909.R7VKV8"/>
<dbReference type="InterPro" id="IPR016130">
    <property type="entry name" value="Tyr_Pase_AS"/>
</dbReference>
<dbReference type="Pfam" id="PF06602">
    <property type="entry name" value="Myotub-related"/>
    <property type="match status" value="1"/>
</dbReference>
<dbReference type="HOGENOM" id="CLU_016325_2_0_1"/>
<reference evidence="6" key="1">
    <citation type="submission" date="2012-12" db="EMBL/GenBank/DDBJ databases">
        <authorList>
            <person name="Hellsten U."/>
            <person name="Grimwood J."/>
            <person name="Chapman J.A."/>
            <person name="Shapiro H."/>
            <person name="Aerts A."/>
            <person name="Otillar R.P."/>
            <person name="Terry A.Y."/>
            <person name="Boore J.L."/>
            <person name="Simakov O."/>
            <person name="Marletaz F."/>
            <person name="Cho S.-J."/>
            <person name="Edsinger-Gonzales E."/>
            <person name="Havlak P."/>
            <person name="Kuo D.-H."/>
            <person name="Larsson T."/>
            <person name="Lv J."/>
            <person name="Arendt D."/>
            <person name="Savage R."/>
            <person name="Osoegawa K."/>
            <person name="de Jong P."/>
            <person name="Lindberg D.R."/>
            <person name="Seaver E.C."/>
            <person name="Weisblat D.A."/>
            <person name="Putnam N.H."/>
            <person name="Grigoriev I.V."/>
            <person name="Rokhsar D.S."/>
        </authorList>
    </citation>
    <scope>NUCLEOTIDE SEQUENCE</scope>
    <source>
        <strain evidence="6">I ESC-2004</strain>
    </source>
</reference>
<evidence type="ECO:0000313" key="5">
    <source>
        <dbReference type="EnsemblMetazoa" id="CapteP228912"/>
    </source>
</evidence>
<feature type="compositionally biased region" description="Low complexity" evidence="2">
    <location>
        <begin position="484"/>
        <end position="497"/>
    </location>
</feature>
<evidence type="ECO:0000256" key="2">
    <source>
        <dbReference type="SAM" id="MobiDB-lite"/>
    </source>
</evidence>
<dbReference type="InterPro" id="IPR039803">
    <property type="entry name" value="MTMR14_PH-GRAM"/>
</dbReference>
<dbReference type="InterPro" id="IPR010569">
    <property type="entry name" value="Myotubularin-like_Pase_dom"/>
</dbReference>
<sequence>MAKSEFVMNKCLALFSKDYKISVIDSNASGELSANYPSKIPILEYSKTQGSKSPDNQEIESLYDIDQVKDLFVKARFARCRSRFAVPVILFEGKHILRSGTISGGGELYCRSGFDLFTTGGSSIPVPESTDGAAANECKDEWQLFNRVRGQDIKLLKLFSVGYIVDLMVEKKKVKFGVNVTSSEKVDKENRYSDFTILAMPYPGCEFFREWRDAEYRAEGMKFNWRQGYVDSMLDIPGRLKPPAGIDYSKYKQWDLITLTQNYLKLLLHFIKFGDSGLLIHCISGWDRTPLFVALIRLSLWADGLIHTSLSPTEIVYLVVSYDWYLFGHNFADRLDKGEDILFFCFFFLQHMTSTEFSVFRRRHISSLSATDSEGHIDGGVLLDTEQQKASYRGSSSSINSESSATSSLEHAPLQFTVGSPPEDDVSSQPSLMQPPPSASVMSSNSRQTAYHSTSPMAVPTSIHCSTQPRNANSPVLGSWQMISGSGSLRGSASTSSHDSPHVVGLDEPSSLSGARFDAAEPAEHSVRKDRLDAVRQIFLSSYGFNEDDKLSSNAGGGGLTALLGNFAEKVGFRGASRNTVV</sequence>
<evidence type="ECO:0000313" key="4">
    <source>
        <dbReference type="EMBL" id="ELU17105.1"/>
    </source>
</evidence>
<dbReference type="EMBL" id="AMQN01004130">
    <property type="status" value="NOT_ANNOTATED_CDS"/>
    <property type="molecule type" value="Genomic_DNA"/>
</dbReference>
<dbReference type="OMA" id="EFRENDY"/>
<evidence type="ECO:0000259" key="3">
    <source>
        <dbReference type="Pfam" id="PF06602"/>
    </source>
</evidence>
<dbReference type="SUPFAM" id="SSF52799">
    <property type="entry name" value="(Phosphotyrosine protein) phosphatases II"/>
    <property type="match status" value="1"/>
</dbReference>
<reference evidence="4 6" key="2">
    <citation type="journal article" date="2013" name="Nature">
        <title>Insights into bilaterian evolution from three spiralian genomes.</title>
        <authorList>
            <person name="Simakov O."/>
            <person name="Marletaz F."/>
            <person name="Cho S.J."/>
            <person name="Edsinger-Gonzales E."/>
            <person name="Havlak P."/>
            <person name="Hellsten U."/>
            <person name="Kuo D.H."/>
            <person name="Larsson T."/>
            <person name="Lv J."/>
            <person name="Arendt D."/>
            <person name="Savage R."/>
            <person name="Osoegawa K."/>
            <person name="de Jong P."/>
            <person name="Grimwood J."/>
            <person name="Chapman J.A."/>
            <person name="Shapiro H."/>
            <person name="Aerts A."/>
            <person name="Otillar R.P."/>
            <person name="Terry A.Y."/>
            <person name="Boore J.L."/>
            <person name="Grigoriev I.V."/>
            <person name="Lindberg D.R."/>
            <person name="Seaver E.C."/>
            <person name="Weisblat D.A."/>
            <person name="Putnam N.H."/>
            <person name="Rokhsar D.S."/>
        </authorList>
    </citation>
    <scope>NUCLEOTIDE SEQUENCE</scope>
    <source>
        <strain evidence="4 6">I ESC-2004</strain>
    </source>
</reference>
<dbReference type="InterPro" id="IPR029021">
    <property type="entry name" value="Prot-tyrosine_phosphatase-like"/>
</dbReference>
<keyword evidence="6" id="KW-1185">Reference proteome</keyword>
<dbReference type="Gene3D" id="3.90.190.10">
    <property type="entry name" value="Protein tyrosine phosphatase superfamily"/>
    <property type="match status" value="1"/>
</dbReference>
<feature type="domain" description="Myotubularin phosphatase" evidence="3">
    <location>
        <begin position="266"/>
        <end position="339"/>
    </location>
</feature>
<dbReference type="AlphaFoldDB" id="R7VKV8"/>
<evidence type="ECO:0000256" key="1">
    <source>
        <dbReference type="ARBA" id="ARBA00007471"/>
    </source>
</evidence>
<feature type="region of interest" description="Disordered" evidence="2">
    <location>
        <begin position="415"/>
        <end position="511"/>
    </location>
</feature>
<dbReference type="FunCoup" id="R7VKV8">
    <property type="interactions" value="112"/>
</dbReference>
<feature type="compositionally biased region" description="Polar residues" evidence="2">
    <location>
        <begin position="463"/>
        <end position="476"/>
    </location>
</feature>
<dbReference type="CDD" id="cd13213">
    <property type="entry name" value="PH-GRAM_MTMR14"/>
    <property type="match status" value="1"/>
</dbReference>
<dbReference type="EMBL" id="KB292699">
    <property type="protein sequence ID" value="ELU17105.1"/>
    <property type="molecule type" value="Genomic_DNA"/>
</dbReference>
<dbReference type="OrthoDB" id="2408718at2759"/>
<dbReference type="GO" id="GO:0004438">
    <property type="term" value="F:phosphatidylinositol-3-phosphate phosphatase activity"/>
    <property type="evidence" value="ECO:0007669"/>
    <property type="project" value="InterPro"/>
</dbReference>
<dbReference type="InterPro" id="IPR039802">
    <property type="entry name" value="MTMR14"/>
</dbReference>
<proteinExistence type="inferred from homology"/>
<dbReference type="PROSITE" id="PS00383">
    <property type="entry name" value="TYR_PHOSPHATASE_1"/>
    <property type="match status" value="1"/>
</dbReference>
<dbReference type="Proteomes" id="UP000014760">
    <property type="component" value="Unassembled WGS sequence"/>
</dbReference>
<feature type="compositionally biased region" description="Polar residues" evidence="2">
    <location>
        <begin position="441"/>
        <end position="456"/>
    </location>
</feature>
<accession>R7VKV8</accession>
<comment type="similarity">
    <text evidence="1">Belongs to the protein-tyrosine phosphatase family. Non-receptor class myotubularin subfamily.</text>
</comment>
<dbReference type="PANTHER" id="PTHR13524">
    <property type="entry name" value="MYOTUBULARIN-RELATED"/>
    <property type="match status" value="1"/>
</dbReference>
<dbReference type="EnsemblMetazoa" id="CapteT228912">
    <property type="protein sequence ID" value="CapteP228912"/>
    <property type="gene ID" value="CapteG228912"/>
</dbReference>
<name>R7VKV8_CAPTE</name>